<dbReference type="PANTHER" id="PTHR38436:SF1">
    <property type="entry name" value="ESTER CYCLASE"/>
    <property type="match status" value="1"/>
</dbReference>
<gene>
    <name evidence="1" type="ordered locus">CLDAP_21150</name>
</gene>
<dbReference type="InterPro" id="IPR009959">
    <property type="entry name" value="Cyclase_SnoaL-like"/>
</dbReference>
<dbReference type="SUPFAM" id="SSF54427">
    <property type="entry name" value="NTF2-like"/>
    <property type="match status" value="1"/>
</dbReference>
<evidence type="ECO:0008006" key="3">
    <source>
        <dbReference type="Google" id="ProtNLM"/>
    </source>
</evidence>
<keyword evidence="2" id="KW-1185">Reference proteome</keyword>
<evidence type="ECO:0000313" key="2">
    <source>
        <dbReference type="Proteomes" id="UP000007880"/>
    </source>
</evidence>
<name>I0I4G7_CALAS</name>
<dbReference type="InterPro" id="IPR032710">
    <property type="entry name" value="NTF2-like_dom_sf"/>
</dbReference>
<accession>I0I4G7</accession>
<dbReference type="Proteomes" id="UP000007880">
    <property type="component" value="Chromosome"/>
</dbReference>
<evidence type="ECO:0000313" key="1">
    <source>
        <dbReference type="EMBL" id="BAM00155.1"/>
    </source>
</evidence>
<dbReference type="eggNOG" id="COG5485">
    <property type="taxonomic scope" value="Bacteria"/>
</dbReference>
<dbReference type="Pfam" id="PF07366">
    <property type="entry name" value="SnoaL"/>
    <property type="match status" value="1"/>
</dbReference>
<protein>
    <recommendedName>
        <fullName evidence="3">Ester cyclase</fullName>
    </recommendedName>
</protein>
<dbReference type="PANTHER" id="PTHR38436">
    <property type="entry name" value="POLYKETIDE CYCLASE SNOAL-LIKE DOMAIN"/>
    <property type="match status" value="1"/>
</dbReference>
<dbReference type="OrthoDB" id="158434at2"/>
<organism evidence="1 2">
    <name type="scientific">Caldilinea aerophila (strain DSM 14535 / JCM 11387 / NBRC 104270 / STL-6-O1)</name>
    <dbReference type="NCBI Taxonomy" id="926550"/>
    <lineage>
        <taxon>Bacteria</taxon>
        <taxon>Bacillati</taxon>
        <taxon>Chloroflexota</taxon>
        <taxon>Caldilineae</taxon>
        <taxon>Caldilineales</taxon>
        <taxon>Caldilineaceae</taxon>
        <taxon>Caldilinea</taxon>
    </lineage>
</organism>
<dbReference type="HOGENOM" id="CLU_100997_5_1_0"/>
<dbReference type="EMBL" id="AP012337">
    <property type="protein sequence ID" value="BAM00155.1"/>
    <property type="molecule type" value="Genomic_DNA"/>
</dbReference>
<dbReference type="STRING" id="926550.CLDAP_21150"/>
<dbReference type="AlphaFoldDB" id="I0I4G7"/>
<dbReference type="KEGG" id="cap:CLDAP_21150"/>
<reference evidence="1 2" key="1">
    <citation type="submission" date="2012-02" db="EMBL/GenBank/DDBJ databases">
        <title>Complete genome sequence of Caldilinea aerophila DSM 14535 (= NBRC 102666).</title>
        <authorList>
            <person name="Oguchi A."/>
            <person name="Hosoyama A."/>
            <person name="Sekine M."/>
            <person name="Fukai R."/>
            <person name="Kato Y."/>
            <person name="Nakamura S."/>
            <person name="Hanada S."/>
            <person name="Yamazaki S."/>
            <person name="Fujita N."/>
        </authorList>
    </citation>
    <scope>NUCLEOTIDE SEQUENCE [LARGE SCALE GENOMIC DNA]</scope>
    <source>
        <strain evidence="2">DSM 14535 / JCM 11387 / NBRC 104270 / STL-6-O1</strain>
    </source>
</reference>
<dbReference type="RefSeq" id="WP_014433389.1">
    <property type="nucleotide sequence ID" value="NC_017079.1"/>
</dbReference>
<proteinExistence type="predicted"/>
<dbReference type="GO" id="GO:0030638">
    <property type="term" value="P:polyketide metabolic process"/>
    <property type="evidence" value="ECO:0007669"/>
    <property type="project" value="InterPro"/>
</dbReference>
<dbReference type="Gene3D" id="3.10.450.50">
    <property type="match status" value="1"/>
</dbReference>
<sequence length="141" mass="15736">MSVEQNKTIVRRYLEEAVSKGSMSAIETYVSRDIVFTSPYTPQPINGIEGFKQMIGMLHTAFPDLKIHEEDALCEGNTVATRWFATGTHQGDFMGHKPSGRHFKISGQSIYRIKDGKIVEGWVNDDSLGMLQQLGIIPMSS</sequence>